<protein>
    <submittedName>
        <fullName evidence="3">Gag-pol polyprotein</fullName>
    </submittedName>
</protein>
<keyword evidence="2" id="KW-1185">Reference proteome</keyword>
<reference evidence="3" key="1">
    <citation type="submission" date="2016-06" db="UniProtKB">
        <authorList>
            <consortium name="WormBaseParasite"/>
        </authorList>
    </citation>
    <scope>IDENTIFICATION</scope>
</reference>
<evidence type="ECO:0000313" key="1">
    <source>
        <dbReference type="EMBL" id="VDP70502.1"/>
    </source>
</evidence>
<dbReference type="AlphaFoldDB" id="A0A183KXS5"/>
<accession>A0A183KXS5</accession>
<proteinExistence type="predicted"/>
<sequence>MVVLNRTGSHNRRKYACLKNNGYDARLQLDTASEMTLIRSNLNETVAIAYHTPSGPVMFILKTCFVVGSNSIIPETQCISNELPSSQKDGVLLNARETVAVSTHEEKQKINQAA</sequence>
<evidence type="ECO:0000313" key="3">
    <source>
        <dbReference type="WBParaSite" id="SCUD_0001987401-mRNA-1"/>
    </source>
</evidence>
<organism evidence="3">
    <name type="scientific">Schistosoma curassoni</name>
    <dbReference type="NCBI Taxonomy" id="6186"/>
    <lineage>
        <taxon>Eukaryota</taxon>
        <taxon>Metazoa</taxon>
        <taxon>Spiralia</taxon>
        <taxon>Lophotrochozoa</taxon>
        <taxon>Platyhelminthes</taxon>
        <taxon>Trematoda</taxon>
        <taxon>Digenea</taxon>
        <taxon>Strigeidida</taxon>
        <taxon>Schistosomatoidea</taxon>
        <taxon>Schistosomatidae</taxon>
        <taxon>Schistosoma</taxon>
    </lineage>
</organism>
<reference evidence="1 2" key="2">
    <citation type="submission" date="2018-11" db="EMBL/GenBank/DDBJ databases">
        <authorList>
            <consortium name="Pathogen Informatics"/>
        </authorList>
    </citation>
    <scope>NUCLEOTIDE SEQUENCE [LARGE SCALE GENOMIC DNA]</scope>
    <source>
        <strain evidence="1">Dakar</strain>
        <strain evidence="2">Dakar, Senegal</strain>
    </source>
</reference>
<dbReference type="WBParaSite" id="SCUD_0001987401-mRNA-1">
    <property type="protein sequence ID" value="SCUD_0001987401-mRNA-1"/>
    <property type="gene ID" value="SCUD_0001987401"/>
</dbReference>
<dbReference type="Proteomes" id="UP000279833">
    <property type="component" value="Unassembled WGS sequence"/>
</dbReference>
<name>A0A183KXS5_9TREM</name>
<gene>
    <name evidence="1" type="ORF">SCUD_LOCUS19869</name>
</gene>
<evidence type="ECO:0000313" key="2">
    <source>
        <dbReference type="Proteomes" id="UP000279833"/>
    </source>
</evidence>
<dbReference type="EMBL" id="UZAK01043272">
    <property type="protein sequence ID" value="VDP70502.1"/>
    <property type="molecule type" value="Genomic_DNA"/>
</dbReference>